<sequence>MQEQNNAKVVYKTIVVPADGSENSKRALQHAVSICERNEAQLVIVHVANIVSAISNFDQTPISGGYVSEQIAEDMEETGKKILEDVSKDVPADIAVKNVFEVGSPGPAVLAVAKKFNADLIVMGSRGLGPLKGLFMGSVSSYVTSHSTCPVLVVK</sequence>
<feature type="domain" description="UspA" evidence="2">
    <location>
        <begin position="11"/>
        <end position="155"/>
    </location>
</feature>
<evidence type="ECO:0000259" key="2">
    <source>
        <dbReference type="Pfam" id="PF00582"/>
    </source>
</evidence>
<organism evidence="3">
    <name type="scientific">Veillonella ratti</name>
    <dbReference type="NCBI Taxonomy" id="103892"/>
    <lineage>
        <taxon>Bacteria</taxon>
        <taxon>Bacillati</taxon>
        <taxon>Bacillota</taxon>
        <taxon>Negativicutes</taxon>
        <taxon>Veillonellales</taxon>
        <taxon>Veillonellaceae</taxon>
        <taxon>Veillonella</taxon>
    </lineage>
</organism>
<dbReference type="PRINTS" id="PR01438">
    <property type="entry name" value="UNVRSLSTRESS"/>
</dbReference>
<evidence type="ECO:0000313" key="3">
    <source>
        <dbReference type="EMBL" id="VYT66094.1"/>
    </source>
</evidence>
<dbReference type="Gene3D" id="3.40.50.620">
    <property type="entry name" value="HUPs"/>
    <property type="match status" value="1"/>
</dbReference>
<accession>A0A6N2YGU1</accession>
<dbReference type="PANTHER" id="PTHR46268">
    <property type="entry name" value="STRESS RESPONSE PROTEIN NHAX"/>
    <property type="match status" value="1"/>
</dbReference>
<dbReference type="SUPFAM" id="SSF52402">
    <property type="entry name" value="Adenine nucleotide alpha hydrolases-like"/>
    <property type="match status" value="1"/>
</dbReference>
<gene>
    <name evidence="3" type="ORF">VRLFYP33_00250</name>
</gene>
<dbReference type="InterPro" id="IPR006015">
    <property type="entry name" value="Universal_stress_UspA"/>
</dbReference>
<dbReference type="InterPro" id="IPR014729">
    <property type="entry name" value="Rossmann-like_a/b/a_fold"/>
</dbReference>
<dbReference type="GeneID" id="91964020"/>
<dbReference type="InterPro" id="IPR006016">
    <property type="entry name" value="UspA"/>
</dbReference>
<dbReference type="AlphaFoldDB" id="A0A6N2YGU1"/>
<name>A0A6N2YGU1_9FIRM</name>
<evidence type="ECO:0000256" key="1">
    <source>
        <dbReference type="ARBA" id="ARBA00008791"/>
    </source>
</evidence>
<comment type="similarity">
    <text evidence="1">Belongs to the universal stress protein A family.</text>
</comment>
<dbReference type="RefSeq" id="WP_021841579.1">
    <property type="nucleotide sequence ID" value="NZ_CACRUX010000002.1"/>
</dbReference>
<dbReference type="OrthoDB" id="9777884at2"/>
<proteinExistence type="inferred from homology"/>
<dbReference type="CDD" id="cd00293">
    <property type="entry name" value="USP-like"/>
    <property type="match status" value="1"/>
</dbReference>
<protein>
    <submittedName>
        <fullName evidence="3">Universal stress protein</fullName>
    </submittedName>
</protein>
<dbReference type="PANTHER" id="PTHR46268:SF6">
    <property type="entry name" value="UNIVERSAL STRESS PROTEIN UP12"/>
    <property type="match status" value="1"/>
</dbReference>
<dbReference type="Pfam" id="PF00582">
    <property type="entry name" value="Usp"/>
    <property type="match status" value="1"/>
</dbReference>
<reference evidence="3" key="1">
    <citation type="submission" date="2019-11" db="EMBL/GenBank/DDBJ databases">
        <authorList>
            <person name="Feng L."/>
        </authorList>
    </citation>
    <scope>NUCLEOTIDE SEQUENCE</scope>
    <source>
        <strain evidence="3">VrattiLFYP33</strain>
    </source>
</reference>
<dbReference type="EMBL" id="CACRUX010000002">
    <property type="protein sequence ID" value="VYT66094.1"/>
    <property type="molecule type" value="Genomic_DNA"/>
</dbReference>